<proteinExistence type="predicted"/>
<evidence type="ECO:0000313" key="9">
    <source>
        <dbReference type="EMBL" id="CAF4054220.1"/>
    </source>
</evidence>
<feature type="transmembrane region" description="Helical" evidence="1">
    <location>
        <begin position="176"/>
        <end position="195"/>
    </location>
</feature>
<accession>A0A819S6P1</accession>
<dbReference type="EMBL" id="CAJNOL010000506">
    <property type="protein sequence ID" value="CAF1095240.1"/>
    <property type="molecule type" value="Genomic_DNA"/>
</dbReference>
<dbReference type="EMBL" id="CAJOBD010006198">
    <property type="protein sequence ID" value="CAF4054220.1"/>
    <property type="molecule type" value="Genomic_DNA"/>
</dbReference>
<evidence type="ECO:0000313" key="8">
    <source>
        <dbReference type="EMBL" id="CAF3992820.1"/>
    </source>
</evidence>
<evidence type="ECO:0000313" key="4">
    <source>
        <dbReference type="EMBL" id="CAF0995040.1"/>
    </source>
</evidence>
<keyword evidence="1" id="KW-0472">Membrane</keyword>
<evidence type="ECO:0000313" key="3">
    <source>
        <dbReference type="EMBL" id="CAF0942307.1"/>
    </source>
</evidence>
<organism evidence="9 10">
    <name type="scientific">Rotaria sordida</name>
    <dbReference type="NCBI Taxonomy" id="392033"/>
    <lineage>
        <taxon>Eukaryota</taxon>
        <taxon>Metazoa</taxon>
        <taxon>Spiralia</taxon>
        <taxon>Gnathifera</taxon>
        <taxon>Rotifera</taxon>
        <taxon>Eurotatoria</taxon>
        <taxon>Bdelloidea</taxon>
        <taxon>Philodinida</taxon>
        <taxon>Philodinidae</taxon>
        <taxon>Rotaria</taxon>
    </lineage>
</organism>
<feature type="transmembrane region" description="Helical" evidence="1">
    <location>
        <begin position="137"/>
        <end position="156"/>
    </location>
</feature>
<evidence type="ECO:0000313" key="6">
    <source>
        <dbReference type="EMBL" id="CAF1095240.1"/>
    </source>
</evidence>
<keyword evidence="1" id="KW-0812">Transmembrane</keyword>
<dbReference type="Proteomes" id="UP000663854">
    <property type="component" value="Unassembled WGS sequence"/>
</dbReference>
<evidence type="ECO:0000313" key="11">
    <source>
        <dbReference type="Proteomes" id="UP000663870"/>
    </source>
</evidence>
<evidence type="ECO:0000256" key="1">
    <source>
        <dbReference type="SAM" id="Phobius"/>
    </source>
</evidence>
<evidence type="ECO:0000313" key="5">
    <source>
        <dbReference type="EMBL" id="CAF1003512.1"/>
    </source>
</evidence>
<sequence>MAAITMKDFESHQKKLCIVAIVFASIGLLLLCVGIGTSSWHIDYNTAGTSILWYTNYFYTCYAVNGSCWSNQYLASVVDYYSQPITQSPAVSTDYYLRLRNAAALGIIGLLFVLFGLIATVFLMIPSWHIVKFGGRSNLIAALLLAIAALFQRAALSEGQHQFSQNGYSASLYDTGHVLTIFTAAICAFVAGRIYF</sequence>
<name>A0A819S6P1_9BILA</name>
<dbReference type="EMBL" id="CAJNOU010000430">
    <property type="protein sequence ID" value="CAF0995040.1"/>
    <property type="molecule type" value="Genomic_DNA"/>
</dbReference>
<evidence type="ECO:0000313" key="10">
    <source>
        <dbReference type="Proteomes" id="UP000663836"/>
    </source>
</evidence>
<gene>
    <name evidence="7" type="ORF">FNK824_LOCUS23345</name>
    <name evidence="9" type="ORF">JBS370_LOCUS29217</name>
    <name evidence="6" type="ORF">JXQ802_LOCUS18911</name>
    <name evidence="8" type="ORF">OTI717_LOCUS28573</name>
    <name evidence="5" type="ORF">PYM288_LOCUS14734</name>
    <name evidence="2" type="ORF">RFH988_LOCUS9313</name>
    <name evidence="4" type="ORF">SEV965_LOCUS10480</name>
    <name evidence="3" type="ORF">ZHD862_LOCUS9538</name>
</gene>
<dbReference type="EMBL" id="CAJOBE010004920">
    <property type="protein sequence ID" value="CAF3953186.1"/>
    <property type="molecule type" value="Genomic_DNA"/>
</dbReference>
<dbReference type="EMBL" id="CAJNOH010000333">
    <property type="protein sequence ID" value="CAF1003512.1"/>
    <property type="molecule type" value="Genomic_DNA"/>
</dbReference>
<feature type="transmembrane region" description="Helical" evidence="1">
    <location>
        <begin position="16"/>
        <end position="36"/>
    </location>
</feature>
<dbReference type="Proteomes" id="UP000663823">
    <property type="component" value="Unassembled WGS sequence"/>
</dbReference>
<dbReference type="Proteomes" id="UP000663882">
    <property type="component" value="Unassembled WGS sequence"/>
</dbReference>
<protein>
    <submittedName>
        <fullName evidence="9">Uncharacterized protein</fullName>
    </submittedName>
</protein>
<dbReference type="Proteomes" id="UP000663889">
    <property type="component" value="Unassembled WGS sequence"/>
</dbReference>
<reference evidence="9" key="1">
    <citation type="submission" date="2021-02" db="EMBL/GenBank/DDBJ databases">
        <authorList>
            <person name="Nowell W R."/>
        </authorList>
    </citation>
    <scope>NUCLEOTIDE SEQUENCE</scope>
</reference>
<feature type="transmembrane region" description="Helical" evidence="1">
    <location>
        <begin position="102"/>
        <end position="125"/>
    </location>
</feature>
<comment type="caution">
    <text evidence="9">The sequence shown here is derived from an EMBL/GenBank/DDBJ whole genome shotgun (WGS) entry which is preliminary data.</text>
</comment>
<dbReference type="EMBL" id="CAJNOT010000327">
    <property type="protein sequence ID" value="CAF0942307.1"/>
    <property type="molecule type" value="Genomic_DNA"/>
</dbReference>
<dbReference type="Proteomes" id="UP000663836">
    <property type="component" value="Unassembled WGS sequence"/>
</dbReference>
<dbReference type="Proteomes" id="UP000663864">
    <property type="component" value="Unassembled WGS sequence"/>
</dbReference>
<dbReference type="EMBL" id="CAJNOO010000328">
    <property type="protein sequence ID" value="CAF0907649.1"/>
    <property type="molecule type" value="Genomic_DNA"/>
</dbReference>
<dbReference type="EMBL" id="CAJOAX010006833">
    <property type="protein sequence ID" value="CAF3992820.1"/>
    <property type="molecule type" value="Genomic_DNA"/>
</dbReference>
<dbReference type="AlphaFoldDB" id="A0A819S6P1"/>
<dbReference type="Proteomes" id="UP000663870">
    <property type="component" value="Unassembled WGS sequence"/>
</dbReference>
<dbReference type="Gene3D" id="1.20.140.150">
    <property type="match status" value="1"/>
</dbReference>
<keyword evidence="1" id="KW-1133">Transmembrane helix</keyword>
<keyword evidence="11" id="KW-1185">Reference proteome</keyword>
<evidence type="ECO:0000313" key="2">
    <source>
        <dbReference type="EMBL" id="CAF0907649.1"/>
    </source>
</evidence>
<dbReference type="Proteomes" id="UP000663874">
    <property type="component" value="Unassembled WGS sequence"/>
</dbReference>
<dbReference type="OrthoDB" id="10049668at2759"/>
<evidence type="ECO:0000313" key="7">
    <source>
        <dbReference type="EMBL" id="CAF3953186.1"/>
    </source>
</evidence>